<dbReference type="PANTHER" id="PTHR35936:SF17">
    <property type="entry name" value="ARGININE-BINDING EXTRACELLULAR PROTEIN ARTP"/>
    <property type="match status" value="1"/>
</dbReference>
<dbReference type="RefSeq" id="WP_314283717.1">
    <property type="nucleotide sequence ID" value="NZ_JAVVDO010000037.1"/>
</dbReference>
<evidence type="ECO:0000256" key="2">
    <source>
        <dbReference type="SAM" id="SignalP"/>
    </source>
</evidence>
<dbReference type="Proteomes" id="UP001258945">
    <property type="component" value="Unassembled WGS sequence"/>
</dbReference>
<name>A0ABU3MIK6_9PROT</name>
<dbReference type="PANTHER" id="PTHR35936">
    <property type="entry name" value="MEMBRANE-BOUND LYTIC MUREIN TRANSGLYCOSYLASE F"/>
    <property type="match status" value="1"/>
</dbReference>
<protein>
    <submittedName>
        <fullName evidence="4">ABC transporter substrate-binding protein</fullName>
    </submittedName>
</protein>
<dbReference type="CDD" id="cd01004">
    <property type="entry name" value="PBP2_MidA_like"/>
    <property type="match status" value="1"/>
</dbReference>
<dbReference type="SUPFAM" id="SSF53850">
    <property type="entry name" value="Periplasmic binding protein-like II"/>
    <property type="match status" value="1"/>
</dbReference>
<evidence type="ECO:0000256" key="1">
    <source>
        <dbReference type="ARBA" id="ARBA00022729"/>
    </source>
</evidence>
<sequence>MIPRRTLSLALCAAASLLAAHAASAQPAEGGLPYRTGFEVKSDPALAAKVPQRYRQAGTLTVATNPNTPPTVYITEDNRTLAGREIDVMSAVAHRLGLEPRWVNAGSFGNIVPGLSSGRYDAALANLSVTPDRLKQVDFVSYFDNNRLGLVRAKDGFDGKPATDLMSLCGETIGAGSGTTNAEVVLRQSEACVAAGRKPITVPLFPGRPAGVQAVLSGRIPGFVGPYEGLVYMVSASQDRLALAGIFTVPGDFVGIGLQKDSPLTPVVAEALNSLIQDGTYSAILKKWDLDYGALPEARQNGAILEAPRKAASGG</sequence>
<dbReference type="Pfam" id="PF00497">
    <property type="entry name" value="SBP_bac_3"/>
    <property type="match status" value="1"/>
</dbReference>
<comment type="caution">
    <text evidence="4">The sequence shown here is derived from an EMBL/GenBank/DDBJ whole genome shotgun (WGS) entry which is preliminary data.</text>
</comment>
<keyword evidence="1 2" id="KW-0732">Signal</keyword>
<feature type="chain" id="PRO_5045529499" evidence="2">
    <location>
        <begin position="26"/>
        <end position="315"/>
    </location>
</feature>
<organism evidence="4 5">
    <name type="scientific">Roseomonas gilardii</name>
    <dbReference type="NCBI Taxonomy" id="257708"/>
    <lineage>
        <taxon>Bacteria</taxon>
        <taxon>Pseudomonadati</taxon>
        <taxon>Pseudomonadota</taxon>
        <taxon>Alphaproteobacteria</taxon>
        <taxon>Acetobacterales</taxon>
        <taxon>Roseomonadaceae</taxon>
        <taxon>Roseomonas</taxon>
    </lineage>
</organism>
<accession>A0ABU3MIK6</accession>
<dbReference type="InterPro" id="IPR001638">
    <property type="entry name" value="Solute-binding_3/MltF_N"/>
</dbReference>
<evidence type="ECO:0000259" key="3">
    <source>
        <dbReference type="SMART" id="SM00062"/>
    </source>
</evidence>
<feature type="signal peptide" evidence="2">
    <location>
        <begin position="1"/>
        <end position="25"/>
    </location>
</feature>
<dbReference type="SMART" id="SM00062">
    <property type="entry name" value="PBPb"/>
    <property type="match status" value="1"/>
</dbReference>
<reference evidence="4 5" key="1">
    <citation type="journal article" date="2019" name="Microb. Pathog.">
        <title>Comparison of VITEK 2, MALDI-TOF MS, 16S rRNA gene sequencing, and whole-genome sequencing for identification of Roseomonas mucosa.</title>
        <authorList>
            <person name="Rudolph W.W."/>
            <person name="Gunzer F."/>
            <person name="Trauth M."/>
            <person name="Bunk B."/>
            <person name="Bigge R."/>
            <person name="Schrottner P."/>
        </authorList>
    </citation>
    <scope>NUCLEOTIDE SEQUENCE [LARGE SCALE GENOMIC DNA]</scope>
    <source>
        <strain evidence="4 5">DSM 103800</strain>
    </source>
</reference>
<evidence type="ECO:0000313" key="5">
    <source>
        <dbReference type="Proteomes" id="UP001258945"/>
    </source>
</evidence>
<dbReference type="Gene3D" id="3.40.190.10">
    <property type="entry name" value="Periplasmic binding protein-like II"/>
    <property type="match status" value="2"/>
</dbReference>
<keyword evidence="5" id="KW-1185">Reference proteome</keyword>
<evidence type="ECO:0000313" key="4">
    <source>
        <dbReference type="EMBL" id="MDT8332843.1"/>
    </source>
</evidence>
<proteinExistence type="predicted"/>
<feature type="domain" description="Solute-binding protein family 3/N-terminal" evidence="3">
    <location>
        <begin position="59"/>
        <end position="291"/>
    </location>
</feature>
<dbReference type="EMBL" id="JAVVDO010000037">
    <property type="protein sequence ID" value="MDT8332843.1"/>
    <property type="molecule type" value="Genomic_DNA"/>
</dbReference>
<gene>
    <name evidence="4" type="ORF">RQ831_17440</name>
</gene>